<reference evidence="2 3" key="1">
    <citation type="submission" date="2016-12" db="EMBL/GenBank/DDBJ databases">
        <title>The genomes of Aspergillus section Nigri reveals drivers in fungal speciation.</title>
        <authorList>
            <consortium name="DOE Joint Genome Institute"/>
            <person name="Vesth T.C."/>
            <person name="Nybo J."/>
            <person name="Theobald S."/>
            <person name="Brandl J."/>
            <person name="Frisvad J.C."/>
            <person name="Nielsen K.F."/>
            <person name="Lyhne E.K."/>
            <person name="Kogle M.E."/>
            <person name="Kuo A."/>
            <person name="Riley R."/>
            <person name="Clum A."/>
            <person name="Nolan M."/>
            <person name="Lipzen A."/>
            <person name="Salamov A."/>
            <person name="Henrissat B."/>
            <person name="Wiebenga A."/>
            <person name="De Vries R.P."/>
            <person name="Grigoriev I.V."/>
            <person name="Mortensen U.H."/>
            <person name="Andersen M.R."/>
            <person name="Baker S.E."/>
        </authorList>
    </citation>
    <scope>NUCLEOTIDE SEQUENCE [LARGE SCALE GENOMIC DNA]</scope>
    <source>
        <strain evidence="2 3">IBT 23096</strain>
    </source>
</reference>
<dbReference type="OrthoDB" id="3439209at2759"/>
<dbReference type="Proteomes" id="UP000234275">
    <property type="component" value="Unassembled WGS sequence"/>
</dbReference>
<feature type="region of interest" description="Disordered" evidence="1">
    <location>
        <begin position="20"/>
        <end position="64"/>
    </location>
</feature>
<gene>
    <name evidence="2" type="ORF">P170DRAFT_508829</name>
</gene>
<protein>
    <recommendedName>
        <fullName evidence="4">Myb-like domain-containing protein</fullName>
    </recommendedName>
</protein>
<organism evidence="2 3">
    <name type="scientific">Aspergillus steynii IBT 23096</name>
    <dbReference type="NCBI Taxonomy" id="1392250"/>
    <lineage>
        <taxon>Eukaryota</taxon>
        <taxon>Fungi</taxon>
        <taxon>Dikarya</taxon>
        <taxon>Ascomycota</taxon>
        <taxon>Pezizomycotina</taxon>
        <taxon>Eurotiomycetes</taxon>
        <taxon>Eurotiomycetidae</taxon>
        <taxon>Eurotiales</taxon>
        <taxon>Aspergillaceae</taxon>
        <taxon>Aspergillus</taxon>
        <taxon>Aspergillus subgen. Circumdati</taxon>
    </lineage>
</organism>
<dbReference type="AlphaFoldDB" id="A0A2I2GCS4"/>
<dbReference type="EMBL" id="MSFO01000003">
    <property type="protein sequence ID" value="PLB50683.1"/>
    <property type="molecule type" value="Genomic_DNA"/>
</dbReference>
<dbReference type="GeneID" id="36562314"/>
<name>A0A2I2GCS4_9EURO</name>
<dbReference type="VEuPathDB" id="FungiDB:P170DRAFT_508829"/>
<evidence type="ECO:0000313" key="3">
    <source>
        <dbReference type="Proteomes" id="UP000234275"/>
    </source>
</evidence>
<keyword evidence="3" id="KW-1185">Reference proteome</keyword>
<proteinExistence type="predicted"/>
<accession>A0A2I2GCS4</accession>
<sequence>MAAVHLLPMSQAVAPHSAVCDSRAASPSPPQDATGEFLQKPQWLDRGNTPPANDVDNVPTRNPASQCDVMERDIQHWSHTLPSLSQCDAFEPHGGAQSPSALQGKTPSIHESPGFIPEYPQNLMVPAASEPGTPIKEESFDIEDPTLALVHPIPRPSSLYIASRNMALFADSQIGFEPTPLFSSPTTSHEYSSDHDIVPKSEWSIDDLETAPLFNEAPLGRPIDTFVGTSFTPMNETCSPDSSLSWSPVGYQTSCDIQHQGVSQNEVFCSSGPELFSIDGQYGHVSAGFDQTTATSDLNCLTLLSNDSHSYLQPSVPLSPCRPDYTNRDTVMVNKDHDPFRFAAETFAYHESLLRLNQLTHQRIAVETNHHLRQQFLGNRTFSCPEETRNAFLIECKRRGLSYKDIKRLGGFKEAESTLRGRYRTLTKSKDQRVRKPFWHDNDIRLLCEAVNVCSENGKYCRHPHSSCRRPSVTKEPPKVPWKKVAQYIWAHGGSYHFGNATCKKKWCEVHNVKA</sequence>
<dbReference type="RefSeq" id="XP_024705985.1">
    <property type="nucleotide sequence ID" value="XM_024854608.1"/>
</dbReference>
<comment type="caution">
    <text evidence="2">The sequence shown here is derived from an EMBL/GenBank/DDBJ whole genome shotgun (WGS) entry which is preliminary data.</text>
</comment>
<dbReference type="STRING" id="1392250.A0A2I2GCS4"/>
<evidence type="ECO:0008006" key="4">
    <source>
        <dbReference type="Google" id="ProtNLM"/>
    </source>
</evidence>
<evidence type="ECO:0000313" key="2">
    <source>
        <dbReference type="EMBL" id="PLB50683.1"/>
    </source>
</evidence>
<evidence type="ECO:0000256" key="1">
    <source>
        <dbReference type="SAM" id="MobiDB-lite"/>
    </source>
</evidence>